<keyword evidence="2" id="KW-1185">Reference proteome</keyword>
<name>A0ACC3MD53_9PEZI</name>
<proteinExistence type="predicted"/>
<comment type="caution">
    <text evidence="1">The sequence shown here is derived from an EMBL/GenBank/DDBJ whole genome shotgun (WGS) entry which is preliminary data.</text>
</comment>
<protein>
    <submittedName>
        <fullName evidence="1">Uncharacterized protein</fullName>
    </submittedName>
</protein>
<dbReference type="EMBL" id="JAUTXU010000318">
    <property type="protein sequence ID" value="KAK3686473.1"/>
    <property type="molecule type" value="Genomic_DNA"/>
</dbReference>
<accession>A0ACC3MD53</accession>
<evidence type="ECO:0000313" key="2">
    <source>
        <dbReference type="Proteomes" id="UP001281147"/>
    </source>
</evidence>
<reference evidence="1" key="1">
    <citation type="submission" date="2023-07" db="EMBL/GenBank/DDBJ databases">
        <title>Black Yeasts Isolated from many extreme environments.</title>
        <authorList>
            <person name="Coleine C."/>
            <person name="Stajich J.E."/>
            <person name="Selbmann L."/>
        </authorList>
    </citation>
    <scope>NUCLEOTIDE SEQUENCE</scope>
    <source>
        <strain evidence="1">CCFEE 5714</strain>
    </source>
</reference>
<dbReference type="Proteomes" id="UP001281147">
    <property type="component" value="Unassembled WGS sequence"/>
</dbReference>
<sequence length="194" mass="21120">MDHSSPDPSHRKALAHQKNPEANIDSLITGLVQGSHDLGYLKSRLLSAKADVQGLGAYFSGFLEPLYYNERRNESSTIAMKVFQIPEILELVLANLDVEEILLASETCPVFRDTIAASSKLQTLLQLRAAPATQSSVKTTFSSGFKTPQFKCVLSDFDAIGTVFEIDASFVTSGKQRGGHLPTVGRRCGNMLVC</sequence>
<organism evidence="1 2">
    <name type="scientific">Vermiconidia calcicola</name>
    <dbReference type="NCBI Taxonomy" id="1690605"/>
    <lineage>
        <taxon>Eukaryota</taxon>
        <taxon>Fungi</taxon>
        <taxon>Dikarya</taxon>
        <taxon>Ascomycota</taxon>
        <taxon>Pezizomycotina</taxon>
        <taxon>Dothideomycetes</taxon>
        <taxon>Dothideomycetidae</taxon>
        <taxon>Mycosphaerellales</taxon>
        <taxon>Extremaceae</taxon>
        <taxon>Vermiconidia</taxon>
    </lineage>
</organism>
<evidence type="ECO:0000313" key="1">
    <source>
        <dbReference type="EMBL" id="KAK3686473.1"/>
    </source>
</evidence>
<gene>
    <name evidence="1" type="ORF">LTR37_019792</name>
</gene>